<evidence type="ECO:0000313" key="10">
    <source>
        <dbReference type="EMBL" id="KAG6471505.1"/>
    </source>
</evidence>
<evidence type="ECO:0000313" key="11">
    <source>
        <dbReference type="Proteomes" id="UP000734854"/>
    </source>
</evidence>
<dbReference type="EC" id="3.1.4.46" evidence="2"/>
<reference evidence="10 11" key="1">
    <citation type="submission" date="2020-08" db="EMBL/GenBank/DDBJ databases">
        <title>Plant Genome Project.</title>
        <authorList>
            <person name="Zhang R.-G."/>
        </authorList>
    </citation>
    <scope>NUCLEOTIDE SEQUENCE [LARGE SCALE GENOMIC DNA]</scope>
    <source>
        <tissue evidence="10">Rhizome</tissue>
    </source>
</reference>
<dbReference type="GO" id="GO:0008889">
    <property type="term" value="F:glycerophosphodiester phosphodiesterase activity"/>
    <property type="evidence" value="ECO:0007669"/>
    <property type="project" value="UniProtKB-EC"/>
</dbReference>
<dbReference type="InterPro" id="IPR030395">
    <property type="entry name" value="GP_PDE_dom"/>
</dbReference>
<dbReference type="PROSITE" id="PS51704">
    <property type="entry name" value="GP_PDE"/>
    <property type="match status" value="2"/>
</dbReference>
<evidence type="ECO:0000256" key="2">
    <source>
        <dbReference type="ARBA" id="ARBA00012247"/>
    </source>
</evidence>
<dbReference type="SUPFAM" id="SSF51695">
    <property type="entry name" value="PLC-like phosphodiesterases"/>
    <property type="match status" value="2"/>
</dbReference>
<feature type="domain" description="GP-PDE" evidence="9">
    <location>
        <begin position="413"/>
        <end position="714"/>
    </location>
</feature>
<dbReference type="CDD" id="cd08604">
    <property type="entry name" value="GDPD_SHV3_repeat_2"/>
    <property type="match status" value="1"/>
</dbReference>
<proteinExistence type="inferred from homology"/>
<feature type="domain" description="GP-PDE" evidence="9">
    <location>
        <begin position="82"/>
        <end position="382"/>
    </location>
</feature>
<evidence type="ECO:0000256" key="5">
    <source>
        <dbReference type="ARBA" id="ARBA00022801"/>
    </source>
</evidence>
<name>A0A8J5C3G0_ZINOF</name>
<evidence type="ECO:0000256" key="3">
    <source>
        <dbReference type="ARBA" id="ARBA00022729"/>
    </source>
</evidence>
<evidence type="ECO:0000256" key="8">
    <source>
        <dbReference type="SAM" id="MobiDB-lite"/>
    </source>
</evidence>
<organism evidence="10 11">
    <name type="scientific">Zingiber officinale</name>
    <name type="common">Ginger</name>
    <name type="synonym">Amomum zingiber</name>
    <dbReference type="NCBI Taxonomy" id="94328"/>
    <lineage>
        <taxon>Eukaryota</taxon>
        <taxon>Viridiplantae</taxon>
        <taxon>Streptophyta</taxon>
        <taxon>Embryophyta</taxon>
        <taxon>Tracheophyta</taxon>
        <taxon>Spermatophyta</taxon>
        <taxon>Magnoliopsida</taxon>
        <taxon>Liliopsida</taxon>
        <taxon>Zingiberales</taxon>
        <taxon>Zingiberaceae</taxon>
        <taxon>Zingiber</taxon>
    </lineage>
</organism>
<comment type="caution">
    <text evidence="10">The sequence shown here is derived from an EMBL/GenBank/DDBJ whole genome shotgun (WGS) entry which is preliminary data.</text>
</comment>
<dbReference type="FunFam" id="3.20.20.190:FF:000013">
    <property type="entry name" value="Glycerophosphodiester phosphodiesterase GDPDL3"/>
    <property type="match status" value="1"/>
</dbReference>
<dbReference type="GO" id="GO:0006071">
    <property type="term" value="P:glycerol metabolic process"/>
    <property type="evidence" value="ECO:0007669"/>
    <property type="project" value="UniProtKB-KW"/>
</dbReference>
<dbReference type="PANTHER" id="PTHR43620:SF7">
    <property type="entry name" value="GLYCEROPHOSPHODIESTER PHOSPHODIESTERASE GDPD5-RELATED"/>
    <property type="match status" value="1"/>
</dbReference>
<dbReference type="Proteomes" id="UP000734854">
    <property type="component" value="Unassembled WGS sequence"/>
</dbReference>
<dbReference type="Gene3D" id="3.20.20.190">
    <property type="entry name" value="Phosphatidylinositol (PI) phosphodiesterase"/>
    <property type="match status" value="2"/>
</dbReference>
<evidence type="ECO:0000259" key="9">
    <source>
        <dbReference type="PROSITE" id="PS51704"/>
    </source>
</evidence>
<dbReference type="CDD" id="cd08603">
    <property type="entry name" value="GDPD_SHV3_repeat_1"/>
    <property type="match status" value="1"/>
</dbReference>
<feature type="compositionally biased region" description="Low complexity" evidence="8">
    <location>
        <begin position="775"/>
        <end position="787"/>
    </location>
</feature>
<dbReference type="Pfam" id="PF03009">
    <property type="entry name" value="GDPD"/>
    <property type="match status" value="1"/>
</dbReference>
<keyword evidence="11" id="KW-1185">Reference proteome</keyword>
<dbReference type="AlphaFoldDB" id="A0A8J5C3G0"/>
<protein>
    <recommendedName>
        <fullName evidence="2">glycerophosphodiester phosphodiesterase</fullName>
        <ecNumber evidence="2">3.1.4.46</ecNumber>
    </recommendedName>
</protein>
<evidence type="ECO:0000256" key="1">
    <source>
        <dbReference type="ARBA" id="ARBA00007277"/>
    </source>
</evidence>
<dbReference type="GO" id="GO:0006629">
    <property type="term" value="P:lipid metabolic process"/>
    <property type="evidence" value="ECO:0007669"/>
    <property type="project" value="InterPro"/>
</dbReference>
<comment type="catalytic activity">
    <reaction evidence="7">
        <text>a sn-glycero-3-phosphodiester + H2O = an alcohol + sn-glycerol 3-phosphate + H(+)</text>
        <dbReference type="Rhea" id="RHEA:12969"/>
        <dbReference type="ChEBI" id="CHEBI:15377"/>
        <dbReference type="ChEBI" id="CHEBI:15378"/>
        <dbReference type="ChEBI" id="CHEBI:30879"/>
        <dbReference type="ChEBI" id="CHEBI:57597"/>
        <dbReference type="ChEBI" id="CHEBI:83408"/>
        <dbReference type="EC" id="3.1.4.46"/>
    </reaction>
</comment>
<evidence type="ECO:0000256" key="6">
    <source>
        <dbReference type="ARBA" id="ARBA00023180"/>
    </source>
</evidence>
<keyword evidence="3" id="KW-0732">Signal</keyword>
<evidence type="ECO:0000256" key="7">
    <source>
        <dbReference type="ARBA" id="ARBA00047512"/>
    </source>
</evidence>
<gene>
    <name evidence="10" type="ORF">ZIOFF_068947</name>
</gene>
<dbReference type="FunFam" id="3.20.20.190:FF:000011">
    <property type="entry name" value="Glycerophosphodiester phosphodiesterase GDPDL3"/>
    <property type="match status" value="1"/>
</dbReference>
<feature type="region of interest" description="Disordered" evidence="8">
    <location>
        <begin position="762"/>
        <end position="787"/>
    </location>
</feature>
<dbReference type="PANTHER" id="PTHR43620">
    <property type="entry name" value="GLYCEROPHOSPHORYL DIESTER PHOSPHODIESTERASE"/>
    <property type="match status" value="1"/>
</dbReference>
<dbReference type="InterPro" id="IPR017946">
    <property type="entry name" value="PLC-like_Pdiesterase_TIM-brl"/>
</dbReference>
<keyword evidence="6" id="KW-0325">Glycoprotein</keyword>
<dbReference type="EMBL" id="JACMSC010000020">
    <property type="protein sequence ID" value="KAG6471505.1"/>
    <property type="molecule type" value="Genomic_DNA"/>
</dbReference>
<keyword evidence="4" id="KW-0319">Glycerol metabolism</keyword>
<sequence length="812" mass="89129">MTSAEHVVRNGMNFLIDLDDVRLAWFFLCHWSTALATTGCCHRSEFLHLADIVRNSIIPRFALRQLSACFVSIGQMGESNAPAIVAKGGFSGLFPDSSSDAYNFVPLTSSSDTILWCDVQLTKDGVGVCIPNVKLDNCTNIAYFYQTGQSDYLVNGVNTTGWFSVDYTMNDLSNVSLIQAIYSRSDAFDSNNYGILAVEDVARNFNPPGLWLNIQHDIFYAQHNLSMTTYVLDVSRRVPVDYVSSPELAFLSRIAPMLSRSNTKLIFRFLDQSISEPSTDQTYGSLLNNLTFIKTFASGILVPKSFIWPVTADNYMLPYSSLVLDAHRAGLEIYAADFANDHTLSYNYSYDPLAEYLAFIDNGVFSVDGVVTDFPVTPSEARDCFSHLNISSINHVFSLFLFFFFAFLFSGTPLIISHNGGSGDYPDCTDLAYQKAVDGGVNFIDCPIQVTQDGIAICMSSIDLVADTTVTNSPFANRFSSIPEVQDTQGIFTFNLTWDEIQMNLQPKISSPELRYYLVRNPRYANAGTFMRLSDFLSFAKGKPISGILINIEHAAFMVEQLGYGVIDAVISALQVAGYDNQTALQVMIMSTNSSVLIEFQEKTNYTLVYQVDESIRGADSSTLADIKKFADAVAIDRQSVYPESAQFITKPTDIVPMFQAAGLAVYVYVFRNEFVAQPWDFFSDATVEINSYVEGVRVDGIITDFPATAARYKRNSCRNMGTNAPSFMSPVQGGALLQLVAPQGMPPALAPMPVLNDSDVVEPPLPPVSPRHAPAPSAVTASPPTQPSSALQLMASIFTSLATILSAAILA</sequence>
<evidence type="ECO:0000256" key="4">
    <source>
        <dbReference type="ARBA" id="ARBA00022798"/>
    </source>
</evidence>
<accession>A0A8J5C3G0</accession>
<keyword evidence="5" id="KW-0378">Hydrolase</keyword>
<comment type="similarity">
    <text evidence="1">Belongs to the glycerophosphoryl diester phosphodiesterase family.</text>
</comment>